<dbReference type="PANTHER" id="PTHR43381:SF5">
    <property type="entry name" value="TR-TYPE G DOMAIN-CONTAINING PROTEIN"/>
    <property type="match status" value="1"/>
</dbReference>
<feature type="region of interest" description="Disordered" evidence="10">
    <location>
        <begin position="1"/>
        <end position="114"/>
    </location>
</feature>
<gene>
    <name evidence="12" type="ORF">COB21_02215</name>
</gene>
<dbReference type="GO" id="GO:0003743">
    <property type="term" value="F:translation initiation factor activity"/>
    <property type="evidence" value="ECO:0007669"/>
    <property type="project" value="UniProtKB-UniRule"/>
</dbReference>
<evidence type="ECO:0000256" key="5">
    <source>
        <dbReference type="ARBA" id="ARBA00022917"/>
    </source>
</evidence>
<dbReference type="SUPFAM" id="SSF52156">
    <property type="entry name" value="Initiation factor IF2/eIF5b, domain 3"/>
    <property type="match status" value="1"/>
</dbReference>
<dbReference type="InterPro" id="IPR027417">
    <property type="entry name" value="P-loop_NTPase"/>
</dbReference>
<evidence type="ECO:0000256" key="9">
    <source>
        <dbReference type="RuleBase" id="RU000644"/>
    </source>
</evidence>
<dbReference type="GO" id="GO:0003924">
    <property type="term" value="F:GTPase activity"/>
    <property type="evidence" value="ECO:0007669"/>
    <property type="project" value="InterPro"/>
</dbReference>
<comment type="similarity">
    <text evidence="1 9">Belongs to the TRAFAC class translation factor GTPase superfamily. Classic translation factor GTPase family. IF-2 subfamily.</text>
</comment>
<dbReference type="InterPro" id="IPR006847">
    <property type="entry name" value="IF2_N"/>
</dbReference>
<name>A0A2A4X667_UNCAE</name>
<dbReference type="EMBL" id="NVUK01000010">
    <property type="protein sequence ID" value="PCI77996.1"/>
    <property type="molecule type" value="Genomic_DNA"/>
</dbReference>
<feature type="compositionally biased region" description="Low complexity" evidence="10">
    <location>
        <begin position="80"/>
        <end position="89"/>
    </location>
</feature>
<dbReference type="CDD" id="cd03692">
    <property type="entry name" value="mtIF2_IVc"/>
    <property type="match status" value="1"/>
</dbReference>
<evidence type="ECO:0000256" key="8">
    <source>
        <dbReference type="NCBIfam" id="TIGR00487"/>
    </source>
</evidence>
<dbReference type="SUPFAM" id="SSF52540">
    <property type="entry name" value="P-loop containing nucleoside triphosphate hydrolases"/>
    <property type="match status" value="1"/>
</dbReference>
<sequence length="736" mass="80607">AAEAAALTEKQLAAETSAGSDNTDETPKQATPSEKEEPAPQETKEVESKNHSSTNKFKVKPSGDVASKKVERKHTPSAPPKSTTPSKPAYDPKKREVKKRTTAPAPQFDSRARQGLRIGEENVWKARRKHRRKTHNKSYIEIVRPSAIKIAVPISIKDLAQSMKRKASELLSKLFLQGVVITINDYLDDDTTVQLLGHDFGCEITIDKSEEEQLQITGATVEEEIKKSDPKELKKRAPVVAFMGHVDHGKTSLIDAIRKSNLAAGEAGAITQHIGAFVCKRDKGNLTILDTPGHEAFSLMRKRGASITDIIVLVIAGDEGIMPQTDEAIKHAKEAGVPIVVAINKCDKPGFNQDNVFRQLSDHDLLPEAWGGETITVNCSATTKEGIDALLEMLVLQSDVLELKANPSMRPRGAVIEAQMHKGFGSIATILVQNGTLKLGDALVIDHNWAKIKTMHDETGKLIQEAPPSTPVKITGISGVPSAGSDFIGVKNEKEAKSLASRRASGHKHKIAQRGKIQGLESLIASKQEEETKKVLNLIIKTDVFGSIEAIRNSLLNIKTKKVNLNFISVGVGEISESDVKLAHTSGAIILGFHTQVESHALGLITDLNVQIINKDIIYHLIDEVKVLMTNLLDKIREERYVGTFEVRQMFKVSRLGTIAGGVITDGIVKRQHLAKIFRKDELIFEGKIASLKRNKDDAKEVGKGLECGIMVGSFNTYELGDLIKTYEVLYLDQDL</sequence>
<dbReference type="FunFam" id="3.40.50.300:FF:000019">
    <property type="entry name" value="Translation initiation factor IF-2"/>
    <property type="match status" value="1"/>
</dbReference>
<dbReference type="InterPro" id="IPR044145">
    <property type="entry name" value="IF2_II"/>
</dbReference>
<evidence type="ECO:0000256" key="4">
    <source>
        <dbReference type="ARBA" id="ARBA00022741"/>
    </source>
</evidence>
<dbReference type="FunFam" id="2.40.30.10:FF:000054">
    <property type="entry name" value="Translation initiation factor IF-2"/>
    <property type="match status" value="1"/>
</dbReference>
<dbReference type="Pfam" id="PF11987">
    <property type="entry name" value="IF-2"/>
    <property type="match status" value="1"/>
</dbReference>
<dbReference type="GO" id="GO:0005525">
    <property type="term" value="F:GTP binding"/>
    <property type="evidence" value="ECO:0007669"/>
    <property type="project" value="UniProtKB-KW"/>
</dbReference>
<dbReference type="Gene3D" id="3.40.50.300">
    <property type="entry name" value="P-loop containing nucleotide triphosphate hydrolases"/>
    <property type="match status" value="1"/>
</dbReference>
<keyword evidence="5 9" id="KW-0648">Protein biosynthesis</keyword>
<reference evidence="13" key="1">
    <citation type="submission" date="2017-08" db="EMBL/GenBank/DDBJ databases">
        <title>A dynamic microbial community with high functional redundancy inhabits the cold, oxic subseafloor aquifer.</title>
        <authorList>
            <person name="Tully B.J."/>
            <person name="Wheat C.G."/>
            <person name="Glazer B.T."/>
            <person name="Huber J.A."/>
        </authorList>
    </citation>
    <scope>NUCLEOTIDE SEQUENCE [LARGE SCALE GENOMIC DNA]</scope>
</reference>
<dbReference type="PANTHER" id="PTHR43381">
    <property type="entry name" value="TRANSLATION INITIATION FACTOR IF-2-RELATED"/>
    <property type="match status" value="1"/>
</dbReference>
<dbReference type="InterPro" id="IPR009000">
    <property type="entry name" value="Transl_B-barrel_sf"/>
</dbReference>
<dbReference type="AlphaFoldDB" id="A0A2A4X667"/>
<protein>
    <recommendedName>
        <fullName evidence="2 8">Translation initiation factor IF-2</fullName>
    </recommendedName>
</protein>
<dbReference type="Pfam" id="PF04760">
    <property type="entry name" value="IF2_N"/>
    <property type="match status" value="1"/>
</dbReference>
<evidence type="ECO:0000256" key="3">
    <source>
        <dbReference type="ARBA" id="ARBA00022540"/>
    </source>
</evidence>
<dbReference type="Pfam" id="PF22042">
    <property type="entry name" value="EF-G_D2"/>
    <property type="match status" value="1"/>
</dbReference>
<dbReference type="NCBIfam" id="TIGR00487">
    <property type="entry name" value="IF-2"/>
    <property type="match status" value="1"/>
</dbReference>
<evidence type="ECO:0000259" key="11">
    <source>
        <dbReference type="PROSITE" id="PS51722"/>
    </source>
</evidence>
<dbReference type="Gene3D" id="3.40.50.10050">
    <property type="entry name" value="Translation initiation factor IF- 2, domain 3"/>
    <property type="match status" value="1"/>
</dbReference>
<comment type="caution">
    <text evidence="12">The sequence shown here is derived from an EMBL/GenBank/DDBJ whole genome shotgun (WGS) entry which is preliminary data.</text>
</comment>
<proteinExistence type="inferred from homology"/>
<keyword evidence="4" id="KW-0547">Nucleotide-binding</keyword>
<evidence type="ECO:0000256" key="6">
    <source>
        <dbReference type="ARBA" id="ARBA00023134"/>
    </source>
</evidence>
<dbReference type="Proteomes" id="UP000218775">
    <property type="component" value="Unassembled WGS sequence"/>
</dbReference>
<dbReference type="NCBIfam" id="TIGR00231">
    <property type="entry name" value="small_GTP"/>
    <property type="match status" value="1"/>
</dbReference>
<dbReference type="FunFam" id="3.40.50.10050:FF:000001">
    <property type="entry name" value="Translation initiation factor IF-2"/>
    <property type="match status" value="1"/>
</dbReference>
<evidence type="ECO:0000256" key="7">
    <source>
        <dbReference type="ARBA" id="ARBA00025162"/>
    </source>
</evidence>
<evidence type="ECO:0000256" key="1">
    <source>
        <dbReference type="ARBA" id="ARBA00007733"/>
    </source>
</evidence>
<dbReference type="Pfam" id="PF00009">
    <property type="entry name" value="GTP_EFTU"/>
    <property type="match status" value="1"/>
</dbReference>
<dbReference type="InterPro" id="IPR015760">
    <property type="entry name" value="TIF_IF2"/>
</dbReference>
<accession>A0A2A4X667</accession>
<dbReference type="InterPro" id="IPR005225">
    <property type="entry name" value="Small_GTP-bd"/>
</dbReference>
<dbReference type="InterPro" id="IPR036925">
    <property type="entry name" value="TIF_IF2_dom3_sf"/>
</dbReference>
<dbReference type="PROSITE" id="PS51722">
    <property type="entry name" value="G_TR_2"/>
    <property type="match status" value="1"/>
</dbReference>
<dbReference type="SUPFAM" id="SSF50447">
    <property type="entry name" value="Translation proteins"/>
    <property type="match status" value="2"/>
</dbReference>
<dbReference type="CDD" id="cd01887">
    <property type="entry name" value="IF2_eIF5B"/>
    <property type="match status" value="1"/>
</dbReference>
<evidence type="ECO:0000256" key="10">
    <source>
        <dbReference type="SAM" id="MobiDB-lite"/>
    </source>
</evidence>
<dbReference type="InterPro" id="IPR000795">
    <property type="entry name" value="T_Tr_GTP-bd_dom"/>
</dbReference>
<feature type="non-terminal residue" evidence="12">
    <location>
        <position position="1"/>
    </location>
</feature>
<dbReference type="HAMAP" id="MF_00100_B">
    <property type="entry name" value="IF_2_B"/>
    <property type="match status" value="1"/>
</dbReference>
<dbReference type="CDD" id="cd03702">
    <property type="entry name" value="IF2_mtIF2_II"/>
    <property type="match status" value="1"/>
</dbReference>
<dbReference type="InterPro" id="IPR053905">
    <property type="entry name" value="EF-G-like_DII"/>
</dbReference>
<dbReference type="FunFam" id="2.40.30.10:FF:000008">
    <property type="entry name" value="Translation initiation factor IF-2"/>
    <property type="match status" value="1"/>
</dbReference>
<comment type="function">
    <text evidence="7 9">One of the essential components for the initiation of protein synthesis. Protects formylmethionyl-tRNA from spontaneous hydrolysis and promotes its binding to the 30S ribosomal subunits. Also involved in the hydrolysis of GTP during the formation of the 70S ribosomal complex.</text>
</comment>
<keyword evidence="6" id="KW-0342">GTP-binding</keyword>
<evidence type="ECO:0000313" key="13">
    <source>
        <dbReference type="Proteomes" id="UP000218775"/>
    </source>
</evidence>
<keyword evidence="3 9" id="KW-0396">Initiation factor</keyword>
<dbReference type="PROSITE" id="PS01176">
    <property type="entry name" value="IF2"/>
    <property type="match status" value="1"/>
</dbReference>
<dbReference type="GO" id="GO:0005829">
    <property type="term" value="C:cytosol"/>
    <property type="evidence" value="ECO:0007669"/>
    <property type="project" value="TreeGrafter"/>
</dbReference>
<dbReference type="InterPro" id="IPR023115">
    <property type="entry name" value="TIF_IF2_dom3"/>
</dbReference>
<organism evidence="12 13">
    <name type="scientific">Aerophobetes bacterium</name>
    <dbReference type="NCBI Taxonomy" id="2030807"/>
    <lineage>
        <taxon>Bacteria</taxon>
        <taxon>Candidatus Aerophobota</taxon>
    </lineage>
</organism>
<feature type="domain" description="Tr-type G" evidence="11">
    <location>
        <begin position="235"/>
        <end position="404"/>
    </location>
</feature>
<evidence type="ECO:0000256" key="2">
    <source>
        <dbReference type="ARBA" id="ARBA00020675"/>
    </source>
</evidence>
<dbReference type="Gene3D" id="2.40.30.10">
    <property type="entry name" value="Translation factors"/>
    <property type="match status" value="2"/>
</dbReference>
<evidence type="ECO:0000313" key="12">
    <source>
        <dbReference type="EMBL" id="PCI77996.1"/>
    </source>
</evidence>
<feature type="compositionally biased region" description="Basic and acidic residues" evidence="10">
    <location>
        <begin position="33"/>
        <end position="50"/>
    </location>
</feature>
<dbReference type="InterPro" id="IPR000178">
    <property type="entry name" value="TF_IF2_bacterial-like"/>
</dbReference>